<dbReference type="InterPro" id="IPR001375">
    <property type="entry name" value="Peptidase_S9_cat"/>
</dbReference>
<comment type="caution">
    <text evidence="8">The sequence shown here is derived from an EMBL/GenBank/DDBJ whole genome shotgun (WGS) entry which is preliminary data.</text>
</comment>
<dbReference type="AlphaFoldDB" id="A0AB34KAI9"/>
<proteinExistence type="inferred from homology"/>
<dbReference type="GO" id="GO:0005829">
    <property type="term" value="C:cytosol"/>
    <property type="evidence" value="ECO:0007669"/>
    <property type="project" value="TreeGrafter"/>
</dbReference>
<name>A0AB34KAI9_PRYPA</name>
<dbReference type="GO" id="GO:0070012">
    <property type="term" value="F:oligopeptidase activity"/>
    <property type="evidence" value="ECO:0007669"/>
    <property type="project" value="TreeGrafter"/>
</dbReference>
<dbReference type="EC" id="3.4.21.-" evidence="5"/>
<dbReference type="Gene3D" id="3.40.50.1820">
    <property type="entry name" value="alpha/beta hydrolase"/>
    <property type="match status" value="1"/>
</dbReference>
<protein>
    <recommendedName>
        <fullName evidence="5">Prolyl endopeptidase</fullName>
        <ecNumber evidence="5">3.4.21.-</ecNumber>
    </recommendedName>
</protein>
<dbReference type="GO" id="GO:0004252">
    <property type="term" value="F:serine-type endopeptidase activity"/>
    <property type="evidence" value="ECO:0007669"/>
    <property type="project" value="UniProtKB-UniRule"/>
</dbReference>
<feature type="domain" description="Peptidase S9A N-terminal" evidence="7">
    <location>
        <begin position="45"/>
        <end position="454"/>
    </location>
</feature>
<keyword evidence="3 5" id="KW-0378">Hydrolase</keyword>
<dbReference type="SUPFAM" id="SSF50993">
    <property type="entry name" value="Peptidase/esterase 'gauge' domain"/>
    <property type="match status" value="1"/>
</dbReference>
<keyword evidence="2 5" id="KW-0645">Protease</keyword>
<evidence type="ECO:0000256" key="1">
    <source>
        <dbReference type="ARBA" id="ARBA00005228"/>
    </source>
</evidence>
<dbReference type="Pfam" id="PF00326">
    <property type="entry name" value="Peptidase_S9"/>
    <property type="match status" value="1"/>
</dbReference>
<feature type="domain" description="Peptidase S9 prolyl oligopeptidase catalytic" evidence="6">
    <location>
        <begin position="526"/>
        <end position="727"/>
    </location>
</feature>
<accession>A0AB34KAI9</accession>
<dbReference type="InterPro" id="IPR023302">
    <property type="entry name" value="Pept_S9A_N"/>
</dbReference>
<evidence type="ECO:0000256" key="3">
    <source>
        <dbReference type="ARBA" id="ARBA00022801"/>
    </source>
</evidence>
<dbReference type="InterPro" id="IPR002470">
    <property type="entry name" value="Peptidase_S9A"/>
</dbReference>
<dbReference type="Gene3D" id="2.130.10.120">
    <property type="entry name" value="Prolyl oligopeptidase, N-terminal domain"/>
    <property type="match status" value="1"/>
</dbReference>
<dbReference type="InterPro" id="IPR051167">
    <property type="entry name" value="Prolyl_oligopep/macrocyclase"/>
</dbReference>
<evidence type="ECO:0000256" key="4">
    <source>
        <dbReference type="ARBA" id="ARBA00022825"/>
    </source>
</evidence>
<comment type="similarity">
    <text evidence="1 5">Belongs to the peptidase S9A family.</text>
</comment>
<dbReference type="PANTHER" id="PTHR42881:SF13">
    <property type="entry name" value="PROLYL ENDOPEPTIDASE"/>
    <property type="match status" value="1"/>
</dbReference>
<dbReference type="GO" id="GO:0006508">
    <property type="term" value="P:proteolysis"/>
    <property type="evidence" value="ECO:0007669"/>
    <property type="project" value="UniProtKB-KW"/>
</dbReference>
<dbReference type="Proteomes" id="UP001515480">
    <property type="component" value="Unassembled WGS sequence"/>
</dbReference>
<evidence type="ECO:0000259" key="6">
    <source>
        <dbReference type="Pfam" id="PF00326"/>
    </source>
</evidence>
<keyword evidence="9" id="KW-1185">Reference proteome</keyword>
<keyword evidence="4 5" id="KW-0720">Serine protease</keyword>
<evidence type="ECO:0000256" key="2">
    <source>
        <dbReference type="ARBA" id="ARBA00022670"/>
    </source>
</evidence>
<evidence type="ECO:0000313" key="8">
    <source>
        <dbReference type="EMBL" id="KAL1530273.1"/>
    </source>
</evidence>
<dbReference type="PANTHER" id="PTHR42881">
    <property type="entry name" value="PROLYL ENDOPEPTIDASE"/>
    <property type="match status" value="1"/>
</dbReference>
<gene>
    <name evidence="8" type="ORF">AB1Y20_001185</name>
</gene>
<evidence type="ECO:0000259" key="7">
    <source>
        <dbReference type="Pfam" id="PF02897"/>
    </source>
</evidence>
<reference evidence="8 9" key="1">
    <citation type="journal article" date="2024" name="Science">
        <title>Giant polyketide synthase enzymes in the biosynthesis of giant marine polyether toxins.</title>
        <authorList>
            <person name="Fallon T.R."/>
            <person name="Shende V.V."/>
            <person name="Wierzbicki I.H."/>
            <person name="Pendleton A.L."/>
            <person name="Watervoot N.F."/>
            <person name="Auber R.P."/>
            <person name="Gonzalez D.J."/>
            <person name="Wisecaver J.H."/>
            <person name="Moore B.S."/>
        </authorList>
    </citation>
    <scope>NUCLEOTIDE SEQUENCE [LARGE SCALE GENOMIC DNA]</scope>
    <source>
        <strain evidence="8 9">12B1</strain>
    </source>
</reference>
<dbReference type="EMBL" id="JBGBPQ010000001">
    <property type="protein sequence ID" value="KAL1530273.1"/>
    <property type="molecule type" value="Genomic_DNA"/>
</dbReference>
<dbReference type="InterPro" id="IPR029058">
    <property type="entry name" value="AB_hydrolase_fold"/>
</dbReference>
<dbReference type="PRINTS" id="PR00862">
    <property type="entry name" value="PROLIGOPTASE"/>
</dbReference>
<dbReference type="Pfam" id="PF02897">
    <property type="entry name" value="Peptidase_S9_N"/>
    <property type="match status" value="1"/>
</dbReference>
<sequence>MRSLRSPRGALCSAARLRLASRRPISLRMSGTMTGMDPRLPTTEDTTDPREWLEEVEGELSLNWVRERTAATLEAVGDPVEGAGYQRMLEILDSDEKIPYIGRVLNGLYYNFWQDERNARGIWRRCSLDEYRKEQPEWEVVLDLDALGAEEGVSWVWAGSTVLDEGPDVRKDRAMISLSRGGSDATVVREFDLDAKRFVPASEGGFELPEAKSQLCYKDRDTLLVGGVFGDEEMTDSGYARTVREWKRGTPLSEAVKVFEGERADVAVSGVAYLDRGEAYEMRVRSVTFFTSAYELKRGDGSFAAVPVPEDADVSTFADQLLLTLRSAWLGFEAGTLLAAPCDRFMAAADDKNRKQLLTALFEPSDTCSLEGSTDTKDFLILSVLDDVVTELRFCRYDRSSSKWSLERSFKEEGFAQIGASAVSSAESNSIWLTSDGYTQPTSLSIADAASPESQDKLKCLPSFFDSQGLHTQQLRATSTDGTQIPYFIVSRKDMPLDGSTPTLLYGYGGFEISLTPSYAAGVGASWLEKGYAYVQANIRGGGEFGPRWHQAALKENRNKSYEDFEAVARDLIARGITSPPKLGCMGGSNGGLLTGNMLARSPDLFGAIVCQVPLLDMRRFHLLLAGASWMGEYGNPDTDWAYLQKYSPYHNVQPDVKYPPFLCTTSTRDDRVHPGHARKLVHKLLGLGQPTYYYENIEGGHGGAADNKQRAFMSALEYGFLEQVLAGGGLSAEKEKS</sequence>
<dbReference type="SUPFAM" id="SSF53474">
    <property type="entry name" value="alpha/beta-Hydrolases"/>
    <property type="match status" value="1"/>
</dbReference>
<organism evidence="8 9">
    <name type="scientific">Prymnesium parvum</name>
    <name type="common">Toxic golden alga</name>
    <dbReference type="NCBI Taxonomy" id="97485"/>
    <lineage>
        <taxon>Eukaryota</taxon>
        <taxon>Haptista</taxon>
        <taxon>Haptophyta</taxon>
        <taxon>Prymnesiophyceae</taxon>
        <taxon>Prymnesiales</taxon>
        <taxon>Prymnesiaceae</taxon>
        <taxon>Prymnesium</taxon>
    </lineage>
</organism>
<evidence type="ECO:0000256" key="5">
    <source>
        <dbReference type="RuleBase" id="RU368024"/>
    </source>
</evidence>
<evidence type="ECO:0000313" key="9">
    <source>
        <dbReference type="Proteomes" id="UP001515480"/>
    </source>
</evidence>